<evidence type="ECO:0000256" key="1">
    <source>
        <dbReference type="SAM" id="MobiDB-lite"/>
    </source>
</evidence>
<dbReference type="Ensembl" id="ENSOCUT00000035709.1">
    <property type="protein sequence ID" value="ENSOCUP00000040404.1"/>
    <property type="gene ID" value="ENSOCUG00000032430.1"/>
</dbReference>
<protein>
    <submittedName>
        <fullName evidence="2">Uncharacterized protein</fullName>
    </submittedName>
</protein>
<reference evidence="2 3" key="1">
    <citation type="journal article" date="2011" name="Nature">
        <title>A high-resolution map of human evolutionary constraint using 29 mammals.</title>
        <authorList>
            <person name="Lindblad-Toh K."/>
            <person name="Garber M."/>
            <person name="Zuk O."/>
            <person name="Lin M.F."/>
            <person name="Parker B.J."/>
            <person name="Washietl S."/>
            <person name="Kheradpour P."/>
            <person name="Ernst J."/>
            <person name="Jordan G."/>
            <person name="Mauceli E."/>
            <person name="Ward L.D."/>
            <person name="Lowe C.B."/>
            <person name="Holloway A.K."/>
            <person name="Clamp M."/>
            <person name="Gnerre S."/>
            <person name="Alfoldi J."/>
            <person name="Beal K."/>
            <person name="Chang J."/>
            <person name="Clawson H."/>
            <person name="Cuff J."/>
            <person name="Di Palma F."/>
            <person name="Fitzgerald S."/>
            <person name="Flicek P."/>
            <person name="Guttman M."/>
            <person name="Hubisz M.J."/>
            <person name="Jaffe D.B."/>
            <person name="Jungreis I."/>
            <person name="Kent W.J."/>
            <person name="Kostka D."/>
            <person name="Lara M."/>
            <person name="Martins A.L."/>
            <person name="Massingham T."/>
            <person name="Moltke I."/>
            <person name="Raney B.J."/>
            <person name="Rasmussen M.D."/>
            <person name="Robinson J."/>
            <person name="Stark A."/>
            <person name="Vilella A.J."/>
            <person name="Wen J."/>
            <person name="Xie X."/>
            <person name="Zody M.C."/>
            <person name="Baldwin J."/>
            <person name="Bloom T."/>
            <person name="Chin C.W."/>
            <person name="Heiman D."/>
            <person name="Nicol R."/>
            <person name="Nusbaum C."/>
            <person name="Young S."/>
            <person name="Wilkinson J."/>
            <person name="Worley K.C."/>
            <person name="Kovar C.L."/>
            <person name="Muzny D.M."/>
            <person name="Gibbs R.A."/>
            <person name="Cree A."/>
            <person name="Dihn H.H."/>
            <person name="Fowler G."/>
            <person name="Jhangiani S."/>
            <person name="Joshi V."/>
            <person name="Lee S."/>
            <person name="Lewis L.R."/>
            <person name="Nazareth L.V."/>
            <person name="Okwuonu G."/>
            <person name="Santibanez J."/>
            <person name="Warren W.C."/>
            <person name="Mardis E.R."/>
            <person name="Weinstock G.M."/>
            <person name="Wilson R.K."/>
            <person name="Delehaunty K."/>
            <person name="Dooling D."/>
            <person name="Fronik C."/>
            <person name="Fulton L."/>
            <person name="Fulton B."/>
            <person name="Graves T."/>
            <person name="Minx P."/>
            <person name="Sodergren E."/>
            <person name="Birney E."/>
            <person name="Margulies E.H."/>
            <person name="Herrero J."/>
            <person name="Green E.D."/>
            <person name="Haussler D."/>
            <person name="Siepel A."/>
            <person name="Goldman N."/>
            <person name="Pollard K.S."/>
            <person name="Pedersen J.S."/>
            <person name="Lander E.S."/>
            <person name="Kellis M."/>
        </authorList>
    </citation>
    <scope>NUCLEOTIDE SEQUENCE [LARGE SCALE GENOMIC DNA]</scope>
    <source>
        <strain evidence="3">Thorbecke</strain>
    </source>
</reference>
<dbReference type="Proteomes" id="UP000001811">
    <property type="component" value="Unplaced"/>
</dbReference>
<evidence type="ECO:0000313" key="2">
    <source>
        <dbReference type="Ensembl" id="ENSOCUP00000040404.1"/>
    </source>
</evidence>
<accession>A0A5F9D3X5</accession>
<organism evidence="2 3">
    <name type="scientific">Oryctolagus cuniculus</name>
    <name type="common">Rabbit</name>
    <dbReference type="NCBI Taxonomy" id="9986"/>
    <lineage>
        <taxon>Eukaryota</taxon>
        <taxon>Metazoa</taxon>
        <taxon>Chordata</taxon>
        <taxon>Craniata</taxon>
        <taxon>Vertebrata</taxon>
        <taxon>Euteleostomi</taxon>
        <taxon>Mammalia</taxon>
        <taxon>Eutheria</taxon>
        <taxon>Euarchontoglires</taxon>
        <taxon>Glires</taxon>
        <taxon>Lagomorpha</taxon>
        <taxon>Leporidae</taxon>
        <taxon>Oryctolagus</taxon>
    </lineage>
</organism>
<keyword evidence="3" id="KW-1185">Reference proteome</keyword>
<feature type="compositionally biased region" description="Polar residues" evidence="1">
    <location>
        <begin position="83"/>
        <end position="93"/>
    </location>
</feature>
<feature type="compositionally biased region" description="Basic and acidic residues" evidence="1">
    <location>
        <begin position="17"/>
        <end position="26"/>
    </location>
</feature>
<reference evidence="2" key="2">
    <citation type="submission" date="2025-08" db="UniProtKB">
        <authorList>
            <consortium name="Ensembl"/>
        </authorList>
    </citation>
    <scope>IDENTIFICATION</scope>
    <source>
        <strain evidence="2">Thorbecke</strain>
    </source>
</reference>
<name>A0A5F9D3X5_RABIT</name>
<sequence>MLPRTHGAEAPSTGKEPGSEGERAEDCTGPQRTWTPLVPRAPGLCARTPAPQPAAAKRGHCGVEPKDKAAEQGDKQWGGEWSPAQTSAPQQLTMEGGDGETYSSQGHTDGSWTEPQCLGNCLYCWSHRDLSPGDLASINTETHHHHHAGECTTIL</sequence>
<evidence type="ECO:0000313" key="3">
    <source>
        <dbReference type="Proteomes" id="UP000001811"/>
    </source>
</evidence>
<dbReference type="AlphaFoldDB" id="A0A5F9D3X5"/>
<dbReference type="InParanoid" id="A0A5F9D3X5"/>
<reference evidence="2" key="3">
    <citation type="submission" date="2025-09" db="UniProtKB">
        <authorList>
            <consortium name="Ensembl"/>
        </authorList>
    </citation>
    <scope>IDENTIFICATION</scope>
    <source>
        <strain evidence="2">Thorbecke</strain>
    </source>
</reference>
<dbReference type="Bgee" id="ENSOCUG00000032430">
    <property type="expression patterns" value="Expressed in testis"/>
</dbReference>
<dbReference type="STRING" id="9986.ENSOCUP00000040404"/>
<feature type="compositionally biased region" description="Basic and acidic residues" evidence="1">
    <location>
        <begin position="61"/>
        <end position="74"/>
    </location>
</feature>
<feature type="region of interest" description="Disordered" evidence="1">
    <location>
        <begin position="1"/>
        <end position="109"/>
    </location>
</feature>
<proteinExistence type="predicted"/>